<keyword evidence="4 6" id="KW-1133">Transmembrane helix</keyword>
<evidence type="ECO:0000256" key="1">
    <source>
        <dbReference type="ARBA" id="ARBA00004651"/>
    </source>
</evidence>
<feature type="transmembrane region" description="Helical" evidence="6">
    <location>
        <begin position="28"/>
        <end position="47"/>
    </location>
</feature>
<dbReference type="PANTHER" id="PTHR42770:SF7">
    <property type="entry name" value="MEMBRANE PROTEIN"/>
    <property type="match status" value="1"/>
</dbReference>
<feature type="transmembrane region" description="Helical" evidence="6">
    <location>
        <begin position="59"/>
        <end position="77"/>
    </location>
</feature>
<organism evidence="7 8">
    <name type="scientific">Devosia riboflavina</name>
    <dbReference type="NCBI Taxonomy" id="46914"/>
    <lineage>
        <taxon>Bacteria</taxon>
        <taxon>Pseudomonadati</taxon>
        <taxon>Pseudomonadota</taxon>
        <taxon>Alphaproteobacteria</taxon>
        <taxon>Hyphomicrobiales</taxon>
        <taxon>Devosiaceae</taxon>
        <taxon>Devosia</taxon>
    </lineage>
</organism>
<dbReference type="OrthoDB" id="9762947at2"/>
<feature type="transmembrane region" description="Helical" evidence="6">
    <location>
        <begin position="433"/>
        <end position="456"/>
    </location>
</feature>
<dbReference type="EMBL" id="JQGC01000003">
    <property type="protein sequence ID" value="KFL32113.1"/>
    <property type="molecule type" value="Genomic_DNA"/>
</dbReference>
<feature type="transmembrane region" description="Helical" evidence="6">
    <location>
        <begin position="168"/>
        <end position="188"/>
    </location>
</feature>
<feature type="transmembrane region" description="Helical" evidence="6">
    <location>
        <begin position="400"/>
        <end position="421"/>
    </location>
</feature>
<feature type="transmembrane region" description="Helical" evidence="6">
    <location>
        <begin position="462"/>
        <end position="482"/>
    </location>
</feature>
<keyword evidence="5 6" id="KW-0472">Membrane</keyword>
<evidence type="ECO:0000313" key="7">
    <source>
        <dbReference type="EMBL" id="KFL32113.1"/>
    </source>
</evidence>
<evidence type="ECO:0000256" key="6">
    <source>
        <dbReference type="SAM" id="Phobius"/>
    </source>
</evidence>
<name>A0A087M5G0_9HYPH</name>
<keyword evidence="8" id="KW-1185">Reference proteome</keyword>
<feature type="transmembrane region" description="Helical" evidence="6">
    <location>
        <begin position="117"/>
        <end position="135"/>
    </location>
</feature>
<dbReference type="GO" id="GO:0022857">
    <property type="term" value="F:transmembrane transporter activity"/>
    <property type="evidence" value="ECO:0007669"/>
    <property type="project" value="InterPro"/>
</dbReference>
<dbReference type="InterPro" id="IPR050367">
    <property type="entry name" value="APC_superfamily"/>
</dbReference>
<evidence type="ECO:0000256" key="4">
    <source>
        <dbReference type="ARBA" id="ARBA00022989"/>
    </source>
</evidence>
<dbReference type="PIRSF" id="PIRSF006060">
    <property type="entry name" value="AA_transporter"/>
    <property type="match status" value="1"/>
</dbReference>
<dbReference type="AlphaFoldDB" id="A0A087M5G0"/>
<accession>A0A087M5G0</accession>
<dbReference type="RefSeq" id="WP_035079490.1">
    <property type="nucleotide sequence ID" value="NZ_JQGC01000003.1"/>
</dbReference>
<feature type="transmembrane region" description="Helical" evidence="6">
    <location>
        <begin position="141"/>
        <end position="161"/>
    </location>
</feature>
<gene>
    <name evidence="7" type="ORF">JP75_03840</name>
</gene>
<dbReference type="STRING" id="46914.JP75_03840"/>
<evidence type="ECO:0000256" key="3">
    <source>
        <dbReference type="ARBA" id="ARBA00022692"/>
    </source>
</evidence>
<dbReference type="PANTHER" id="PTHR42770">
    <property type="entry name" value="AMINO ACID TRANSPORTER-RELATED"/>
    <property type="match status" value="1"/>
</dbReference>
<dbReference type="Gene3D" id="1.20.1740.10">
    <property type="entry name" value="Amino acid/polyamine transporter I"/>
    <property type="match status" value="1"/>
</dbReference>
<feature type="transmembrane region" description="Helical" evidence="6">
    <location>
        <begin position="308"/>
        <end position="331"/>
    </location>
</feature>
<feature type="transmembrane region" description="Helical" evidence="6">
    <location>
        <begin position="361"/>
        <end position="380"/>
    </location>
</feature>
<dbReference type="Pfam" id="PF13520">
    <property type="entry name" value="AA_permease_2"/>
    <property type="match status" value="1"/>
</dbReference>
<evidence type="ECO:0000313" key="8">
    <source>
        <dbReference type="Proteomes" id="UP000028981"/>
    </source>
</evidence>
<proteinExistence type="predicted"/>
<dbReference type="InterPro" id="IPR002293">
    <property type="entry name" value="AA/rel_permease1"/>
</dbReference>
<dbReference type="GO" id="GO:0005886">
    <property type="term" value="C:plasma membrane"/>
    <property type="evidence" value="ECO:0007669"/>
    <property type="project" value="UniProtKB-SubCell"/>
</dbReference>
<evidence type="ECO:0000256" key="5">
    <source>
        <dbReference type="ARBA" id="ARBA00023136"/>
    </source>
</evidence>
<evidence type="ECO:0000256" key="2">
    <source>
        <dbReference type="ARBA" id="ARBA00022475"/>
    </source>
</evidence>
<dbReference type="Proteomes" id="UP000028981">
    <property type="component" value="Unassembled WGS sequence"/>
</dbReference>
<protein>
    <submittedName>
        <fullName evidence="7">Amino acid ABC transporter permease</fullName>
    </submittedName>
</protein>
<reference evidence="7 8" key="1">
    <citation type="submission" date="2014-08" db="EMBL/GenBank/DDBJ databases">
        <authorList>
            <person name="Hassan Y.I."/>
            <person name="Lepp D."/>
            <person name="Zhou T."/>
        </authorList>
    </citation>
    <scope>NUCLEOTIDE SEQUENCE [LARGE SCALE GENOMIC DNA]</scope>
    <source>
        <strain evidence="7 8">IFO13584</strain>
    </source>
</reference>
<keyword evidence="2" id="KW-1003">Cell membrane</keyword>
<feature type="transmembrane region" description="Helical" evidence="6">
    <location>
        <begin position="221"/>
        <end position="240"/>
    </location>
</feature>
<comment type="caution">
    <text evidence="7">The sequence shown here is derived from an EMBL/GenBank/DDBJ whole genome shotgun (WGS) entry which is preliminary data.</text>
</comment>
<sequence length="514" mass="54984">MADTKKVGSVAYATRDKSYFEKRGLQRYAGIWSLWALGVGAVISGHFSGWNFGFMTGGWGGMVVAAAIIAIMYLGLVSSIAEMSPALPHTGAAYSFARTSMGPWGGFITGLFENVEYVLTPAVICTFISGYFGSITGLDTAYYPILWVVFFIIFLALNIYGVALSYKVTLVVTLISLAGLAFFWVSAFPNIDFGRWALNIGVGPEGGAVELPEGNGSWFPFGFQGVLATLPFAVWLFLAIEQVPLAAEESVDPKRDLPRGILLGFCTLLLSAFLIVLLNPSIPGVGSFALGSSLEPALDGIRAIYGDAAAPLFGIVALIGLIASFHTILYAQGRQVYSLSRAGYFPSALSVTHDKYKTPHLAMISGATLGLVVMLAIWFVNGGGGPGETQLGDDIIGSVLLNMAVFGAMLSYIMQALSFIILRRNQPNIERPFRSPVGVPGAVLTIIIAAVTLFYQLQDPNFYRGVIWVILWCAVGVVYFALVGRHKLILSPEEEFALEHRGDAAVAAAVAPKA</sequence>
<comment type="subcellular location">
    <subcellularLocation>
        <location evidence="1">Cell membrane</location>
        <topology evidence="1">Multi-pass membrane protein</topology>
    </subcellularLocation>
</comment>
<keyword evidence="3 6" id="KW-0812">Transmembrane</keyword>
<feature type="transmembrane region" description="Helical" evidence="6">
    <location>
        <begin position="261"/>
        <end position="282"/>
    </location>
</feature>